<organism evidence="1 2">
    <name type="scientific">Lepraria neglecta</name>
    <dbReference type="NCBI Taxonomy" id="209136"/>
    <lineage>
        <taxon>Eukaryota</taxon>
        <taxon>Fungi</taxon>
        <taxon>Dikarya</taxon>
        <taxon>Ascomycota</taxon>
        <taxon>Pezizomycotina</taxon>
        <taxon>Lecanoromycetes</taxon>
        <taxon>OSLEUM clade</taxon>
        <taxon>Lecanoromycetidae</taxon>
        <taxon>Lecanorales</taxon>
        <taxon>Lecanorineae</taxon>
        <taxon>Stereocaulaceae</taxon>
        <taxon>Lepraria</taxon>
    </lineage>
</organism>
<gene>
    <name evidence="1" type="ORF">OEA41_008097</name>
</gene>
<keyword evidence="2" id="KW-1185">Reference proteome</keyword>
<comment type="caution">
    <text evidence="1">The sequence shown here is derived from an EMBL/GenBank/DDBJ whole genome shotgun (WGS) entry which is preliminary data.</text>
</comment>
<evidence type="ECO:0000313" key="2">
    <source>
        <dbReference type="Proteomes" id="UP001276659"/>
    </source>
</evidence>
<dbReference type="AlphaFoldDB" id="A0AAE0DNW2"/>
<name>A0AAE0DNW2_9LECA</name>
<proteinExistence type="predicted"/>
<accession>A0AAE0DNW2</accession>
<dbReference type="Proteomes" id="UP001276659">
    <property type="component" value="Unassembled WGS sequence"/>
</dbReference>
<reference evidence="1" key="1">
    <citation type="submission" date="2022-11" db="EMBL/GenBank/DDBJ databases">
        <title>Chromosomal genome sequence assembly and mating type (MAT) locus characterization of the leprose asexual lichenized fungus Lepraria neglecta (Nyl.) Erichsen.</title>
        <authorList>
            <person name="Allen J.L."/>
            <person name="Pfeffer B."/>
        </authorList>
    </citation>
    <scope>NUCLEOTIDE SEQUENCE</scope>
    <source>
        <strain evidence="1">Allen 5258</strain>
    </source>
</reference>
<evidence type="ECO:0000313" key="1">
    <source>
        <dbReference type="EMBL" id="KAK3176772.1"/>
    </source>
</evidence>
<dbReference type="EMBL" id="JASNWA010000004">
    <property type="protein sequence ID" value="KAK3176772.1"/>
    <property type="molecule type" value="Genomic_DNA"/>
</dbReference>
<sequence>MAPLASAQRQEVRQKPSVHCGRETFNTVVALRRRICDPNHRHKMNGMFTSNDHAIEDCGQVAPGQEDFHDGTVLQPLRAAEVIMRTGNLTPATMDTENEGAPSIVPGSDTLVDSDRHSITSQEATRVKDLGRAYRTSTTQQGGETEIKDTSPTSCTAIRQLSQFRFRG</sequence>
<protein>
    <submittedName>
        <fullName evidence="1">Uncharacterized protein</fullName>
    </submittedName>
</protein>